<dbReference type="Pfam" id="PF20511">
    <property type="entry name" value="PMI_typeI_cat"/>
    <property type="match status" value="1"/>
</dbReference>
<feature type="binding site" evidence="3">
    <location>
        <position position="113"/>
    </location>
    <ligand>
        <name>Zn(2+)</name>
        <dbReference type="ChEBI" id="CHEBI:29105"/>
    </ligand>
</feature>
<dbReference type="InterPro" id="IPR046457">
    <property type="entry name" value="PMI_typeI_cat"/>
</dbReference>
<dbReference type="Gene3D" id="2.60.120.10">
    <property type="entry name" value="Jelly Rolls"/>
    <property type="match status" value="1"/>
</dbReference>
<reference evidence="6 7" key="1">
    <citation type="journal article" date="2013" name="Genome Biol. Evol.">
        <title>Complete genomes of two dipteran-associated spiroplasmas provided insights into the origin, dynamics, and impacts of viral invasion in spiroplasma.</title>
        <authorList>
            <person name="Ku C."/>
            <person name="Lo W.S."/>
            <person name="Chen L.L."/>
            <person name="Kuo C.H."/>
        </authorList>
    </citation>
    <scope>NUCLEOTIDE SEQUENCE [LARGE SCALE GENOMIC DNA]</scope>
    <source>
        <strain evidence="6 7">DF-1</strain>
    </source>
</reference>
<dbReference type="PATRIC" id="fig|1276227.3.peg.63"/>
<dbReference type="InterPro" id="IPR014628">
    <property type="entry name" value="Man6P_isomerase_Firm_short"/>
</dbReference>
<keyword evidence="6" id="KW-0413">Isomerase</keyword>
<dbReference type="eggNOG" id="COG1482">
    <property type="taxonomic scope" value="Bacteria"/>
</dbReference>
<evidence type="ECO:0000313" key="6">
    <source>
        <dbReference type="EMBL" id="AGM24650.1"/>
    </source>
</evidence>
<dbReference type="PANTHER" id="PTHR42742:SF3">
    <property type="entry name" value="FRUCTOKINASE"/>
    <property type="match status" value="1"/>
</dbReference>
<dbReference type="OrthoDB" id="9808275at2"/>
<evidence type="ECO:0000256" key="4">
    <source>
        <dbReference type="PIRSR" id="PIRSR036894-2"/>
    </source>
</evidence>
<dbReference type="GO" id="GO:0008270">
    <property type="term" value="F:zinc ion binding"/>
    <property type="evidence" value="ECO:0007669"/>
    <property type="project" value="InterPro"/>
</dbReference>
<dbReference type="GO" id="GO:0004476">
    <property type="term" value="F:mannose-6-phosphate isomerase activity"/>
    <property type="evidence" value="ECO:0007669"/>
    <property type="project" value="InterPro"/>
</dbReference>
<dbReference type="SUPFAM" id="SSF51182">
    <property type="entry name" value="RmlC-like cupins"/>
    <property type="match status" value="1"/>
</dbReference>
<dbReference type="HOGENOM" id="CLU_020529_0_0_14"/>
<protein>
    <submittedName>
        <fullName evidence="6">Mannose-6-phosphate isomerase</fullName>
    </submittedName>
</protein>
<organism evidence="6 7">
    <name type="scientific">Spiroplasma chrysopicola DF-1</name>
    <dbReference type="NCBI Taxonomy" id="1276227"/>
    <lineage>
        <taxon>Bacteria</taxon>
        <taxon>Bacillati</taxon>
        <taxon>Mycoplasmatota</taxon>
        <taxon>Mollicutes</taxon>
        <taxon>Entomoplasmatales</taxon>
        <taxon>Spiroplasmataceae</taxon>
        <taxon>Spiroplasma</taxon>
    </lineage>
</organism>
<accession>R4UEX6</accession>
<dbReference type="STRING" id="1276227.SCHRY_v1c00630"/>
<feature type="active site" evidence="4">
    <location>
        <position position="190"/>
    </location>
</feature>
<keyword evidence="7" id="KW-1185">Reference proteome</keyword>
<dbReference type="InterPro" id="IPR014710">
    <property type="entry name" value="RmlC-like_jellyroll"/>
</dbReference>
<proteinExistence type="predicted"/>
<dbReference type="KEGG" id="scr:SCHRY_v1c00630"/>
<keyword evidence="1 3" id="KW-0479">Metal-binding</keyword>
<name>R4UEX6_9MOLU</name>
<dbReference type="RefSeq" id="WP_016338477.1">
    <property type="nucleotide sequence ID" value="NC_021280.1"/>
</dbReference>
<comment type="cofactor">
    <cofactor evidence="3">
        <name>Zn(2+)</name>
        <dbReference type="ChEBI" id="CHEBI:29105"/>
    </cofactor>
    <text evidence="3">Binds 1 zinc ion per subunit.</text>
</comment>
<gene>
    <name evidence="6" type="primary">manA</name>
    <name evidence="6" type="ORF">SCHRY_v1c00630</name>
</gene>
<feature type="domain" description="Phosphomannose isomerase type I catalytic" evidence="5">
    <location>
        <begin position="5"/>
        <end position="102"/>
    </location>
</feature>
<dbReference type="PIRSF" id="PIRSF036894">
    <property type="entry name" value="PMI_Firm_short"/>
    <property type="match status" value="1"/>
</dbReference>
<evidence type="ECO:0000256" key="3">
    <source>
        <dbReference type="PIRSR" id="PIRSR036894-1"/>
    </source>
</evidence>
<dbReference type="Proteomes" id="UP000013964">
    <property type="component" value="Chromosome"/>
</dbReference>
<dbReference type="CDD" id="cd07010">
    <property type="entry name" value="cupin_PMI_type_I_N_bac"/>
    <property type="match status" value="1"/>
</dbReference>
<evidence type="ECO:0000259" key="5">
    <source>
        <dbReference type="Pfam" id="PF20511"/>
    </source>
</evidence>
<dbReference type="AlphaFoldDB" id="R4UEX6"/>
<feature type="binding site" evidence="3">
    <location>
        <position position="96"/>
    </location>
    <ligand>
        <name>Zn(2+)</name>
        <dbReference type="ChEBI" id="CHEBI:29105"/>
    </ligand>
</feature>
<dbReference type="InterPro" id="IPR011051">
    <property type="entry name" value="RmlC_Cupin_sf"/>
</dbReference>
<dbReference type="PANTHER" id="PTHR42742">
    <property type="entry name" value="TRANSCRIPTIONAL REPRESSOR MPRA"/>
    <property type="match status" value="1"/>
</dbReference>
<sequence>MTKILTLKPFFSERLWGGRKLEKFGFELPTSEKYGEAWVISSLDNGMTYLDNNQGSSISLKQYFLDNRTTIFDNAEEFPLLSKIITANDYLSVQVHPDDAYSLKHNQMLGKPECWYIMDCPDNAKIIYGHNAKTKDELVEMIANKKWKELFCEVPIKKGDFVYVPPGKVHAITPGVTVFELQRSSDITYRFYDFDRADKDGNLRPLHIQECIDVTTVPDSNEQVIRINEGKLIDNEYFTLYLLKSNQTIKLTGIKWAQITLIKGSVVIDNQKLTAGQSALLVDLPENLDFIVDGEALFSYKK</sequence>
<evidence type="ECO:0000256" key="2">
    <source>
        <dbReference type="ARBA" id="ARBA00022833"/>
    </source>
</evidence>
<dbReference type="InterPro" id="IPR051804">
    <property type="entry name" value="Carb_Metab_Reg_Kinase/Isom"/>
</dbReference>
<keyword evidence="2 3" id="KW-0862">Zinc</keyword>
<evidence type="ECO:0000256" key="1">
    <source>
        <dbReference type="ARBA" id="ARBA00022723"/>
    </source>
</evidence>
<dbReference type="GO" id="GO:0005975">
    <property type="term" value="P:carbohydrate metabolic process"/>
    <property type="evidence" value="ECO:0007669"/>
    <property type="project" value="InterPro"/>
</dbReference>
<evidence type="ECO:0000313" key="7">
    <source>
        <dbReference type="Proteomes" id="UP000013964"/>
    </source>
</evidence>
<dbReference type="EMBL" id="CP005077">
    <property type="protein sequence ID" value="AGM24650.1"/>
    <property type="molecule type" value="Genomic_DNA"/>
</dbReference>
<feature type="binding site" evidence="3">
    <location>
        <position position="170"/>
    </location>
    <ligand>
        <name>Zn(2+)</name>
        <dbReference type="ChEBI" id="CHEBI:29105"/>
    </ligand>
</feature>